<dbReference type="Pfam" id="PF00076">
    <property type="entry name" value="RRM_1"/>
    <property type="match status" value="2"/>
</dbReference>
<dbReference type="PROSITE" id="PS50102">
    <property type="entry name" value="RRM"/>
    <property type="match status" value="2"/>
</dbReference>
<dbReference type="PANTHER" id="PTHR23019">
    <property type="entry name" value="NUCLEAR PORE MEMBRANE GLYCOPROTEIN GP210-RELATED"/>
    <property type="match status" value="1"/>
</dbReference>
<dbReference type="SMART" id="SM00360">
    <property type="entry name" value="RRM"/>
    <property type="match status" value="2"/>
</dbReference>
<dbReference type="SUPFAM" id="SSF54928">
    <property type="entry name" value="RNA-binding domain, RBD"/>
    <property type="match status" value="2"/>
</dbReference>
<dbReference type="InterPro" id="IPR056233">
    <property type="entry name" value="Ig_GP210_16th"/>
</dbReference>
<evidence type="ECO:0000256" key="1">
    <source>
        <dbReference type="PROSITE-ProRule" id="PRU00176"/>
    </source>
</evidence>
<accession>A0AAD5P4Z0</accession>
<organism evidence="4 5">
    <name type="scientific">Acer negundo</name>
    <name type="common">Box elder</name>
    <dbReference type="NCBI Taxonomy" id="4023"/>
    <lineage>
        <taxon>Eukaryota</taxon>
        <taxon>Viridiplantae</taxon>
        <taxon>Streptophyta</taxon>
        <taxon>Embryophyta</taxon>
        <taxon>Tracheophyta</taxon>
        <taxon>Spermatophyta</taxon>
        <taxon>Magnoliopsida</taxon>
        <taxon>eudicotyledons</taxon>
        <taxon>Gunneridae</taxon>
        <taxon>Pentapetalae</taxon>
        <taxon>rosids</taxon>
        <taxon>malvids</taxon>
        <taxon>Sapindales</taxon>
        <taxon>Sapindaceae</taxon>
        <taxon>Hippocastanoideae</taxon>
        <taxon>Acereae</taxon>
        <taxon>Acer</taxon>
    </lineage>
</organism>
<feature type="domain" description="RRM" evidence="3">
    <location>
        <begin position="761"/>
        <end position="837"/>
    </location>
</feature>
<dbReference type="InterPro" id="IPR035979">
    <property type="entry name" value="RBD_domain_sf"/>
</dbReference>
<feature type="compositionally biased region" description="Low complexity" evidence="2">
    <location>
        <begin position="699"/>
        <end position="715"/>
    </location>
</feature>
<dbReference type="Gene3D" id="3.30.70.330">
    <property type="match status" value="2"/>
</dbReference>
<dbReference type="InterPro" id="IPR012677">
    <property type="entry name" value="Nucleotide-bd_a/b_plait_sf"/>
</dbReference>
<dbReference type="InterPro" id="IPR045197">
    <property type="entry name" value="NUP210-like"/>
</dbReference>
<dbReference type="InterPro" id="IPR056232">
    <property type="entry name" value="Ig_GP210_15th"/>
</dbReference>
<comment type="caution">
    <text evidence="4">The sequence shown here is derived from an EMBL/GenBank/DDBJ whole genome shotgun (WGS) entry which is preliminary data.</text>
</comment>
<feature type="region of interest" description="Disordered" evidence="2">
    <location>
        <begin position="696"/>
        <end position="737"/>
    </location>
</feature>
<feature type="region of interest" description="Disordered" evidence="2">
    <location>
        <begin position="922"/>
        <end position="941"/>
    </location>
</feature>
<keyword evidence="5" id="KW-1185">Reference proteome</keyword>
<dbReference type="PANTHER" id="PTHR23019:SF0">
    <property type="entry name" value="NUCLEAR PORE MEMBRANE GLYCOPROTEIN 210"/>
    <property type="match status" value="1"/>
</dbReference>
<name>A0AAD5P4Z0_ACENE</name>
<dbReference type="Proteomes" id="UP001064489">
    <property type="component" value="Chromosome 13"/>
</dbReference>
<evidence type="ECO:0000313" key="4">
    <source>
        <dbReference type="EMBL" id="KAI9197959.1"/>
    </source>
</evidence>
<dbReference type="Pfam" id="PF24425">
    <property type="entry name" value="Ig_GP210_15th"/>
    <property type="match status" value="1"/>
</dbReference>
<dbReference type="InterPro" id="IPR055094">
    <property type="entry name" value="NUP210_Ig15"/>
</dbReference>
<reference evidence="4 5" key="1">
    <citation type="journal article" date="2022" name="Plant J.">
        <title>Strategies of tolerance reflected in two North American maple genomes.</title>
        <authorList>
            <person name="McEvoy S.L."/>
            <person name="Sezen U.U."/>
            <person name="Trouern-Trend A."/>
            <person name="McMahon S.M."/>
            <person name="Schaberg P.G."/>
            <person name="Yang J."/>
            <person name="Wegrzyn J.L."/>
            <person name="Swenson N.G."/>
        </authorList>
    </citation>
    <scope>NUCLEOTIDE SEQUENCE [LARGE SCALE GENOMIC DNA]</scope>
    <source>
        <strain evidence="4">91603</strain>
    </source>
</reference>
<sequence length="1064" mass="117545">MEDKIATVHKSSGQLFAISPGNTTLFATVFGNGDVVICKAYGSVKVGVPSSLILNVQSEQLAVGREIPIFPLFPEGDLFSFYELCKNYNWTIEDEEVLNFRMGENHGVHLVTSGMFNLLVIWMRNKLVTSESCMEDLQAGQTLWLLSHVISFLIHTLSQGVTVHLSLSVVPDLPLALGVPITWVLPPHYTTSGLLPSSPESRGQWDSQSYKGTITYSILRYFGEKNEPLNEEDISIDGDRIKTRESNNLACIQAKDRSTGRIEIASCVRVAEVAQIRIRNKEIPTLLAVGAELEIPISYYDALGNPFHEAHNAIFYHAETNYRDIVSIDDTRYSNGNIHLKALRHGRALVQVSINNSPRKSDYVLISVGAHVYPLDPVLHVGNDLDFSVQGFNDQVFGHWLSANESVISVDRSSGKAEAVGIGSTQVFFECPSMKLQTMVTVVSRNNVSVDAPKEMLTNVPYPTRGYSFSVSFSDTHKKFAALENKGVSYDCKVEPSFIGYARPWMDLDTGNLYCLFFPYSPEHLVRSIHKSKNMIPYISVSINASLRGAHHVSGSASALFVGGFSVLEMDKNSLQLNLTPDSNKTTITVVGNTDVEIHWDNQDLIKISPIHKEDFGIGGHARYEVKVLGAKKFEDKITITLPANGQRVEIGINYEPEEKVASSTSIKEILSVAILGLCTLISLIAGIVLCNLEKQDRSSPSQPSTSPATPSRTALLTPERSSPGVANEQSPRTPQPFVEYVRRTIDETPYYTREARRSPGKIFIGGLARETTSAQFVKHFGKYGEITDSVIMKDRKTGQPRGFGFVTYADASVVDKVIEDPHIINGKQVEIKRTIPKGAMGSKDFKTRKIFVGGIPSTINEEELKDFFMQYGEVQEHQIMRDHSTSRSRGFGFITFQTDQAVDDLLAKGNKVELAGAQVEIKKAEPKKPNPPPPTSYRRYNNSKPAFGGAFEDAYSGYGGGDLVGVAAVVIGLWEYGLEVVLMVVMVEVNMVHMEVMVVWVLIEEILPLDTQWCRCSWWLERGYDVGLGGGYGGSSGSSYLEVEEDMVGQEAADIILMGDRIP</sequence>
<dbReference type="AlphaFoldDB" id="A0AAD5P4Z0"/>
<evidence type="ECO:0000256" key="2">
    <source>
        <dbReference type="SAM" id="MobiDB-lite"/>
    </source>
</evidence>
<protein>
    <recommendedName>
        <fullName evidence="3">RRM domain-containing protein</fullName>
    </recommendedName>
</protein>
<keyword evidence="1" id="KW-0694">RNA-binding</keyword>
<feature type="domain" description="RRM" evidence="3">
    <location>
        <begin position="849"/>
        <end position="927"/>
    </location>
</feature>
<evidence type="ECO:0000313" key="5">
    <source>
        <dbReference type="Proteomes" id="UP001064489"/>
    </source>
</evidence>
<dbReference type="FunFam" id="3.30.70.330:FF:000051">
    <property type="entry name" value="Heterogeneous nuclear ribonucleoprotein 1"/>
    <property type="match status" value="1"/>
</dbReference>
<dbReference type="Pfam" id="PF24427">
    <property type="entry name" value="Ig_GP210_16th"/>
    <property type="match status" value="1"/>
</dbReference>
<gene>
    <name evidence="4" type="ORF">LWI28_007429</name>
</gene>
<evidence type="ECO:0000259" key="3">
    <source>
        <dbReference type="PROSITE" id="PS50102"/>
    </source>
</evidence>
<dbReference type="EMBL" id="JAJSOW010000002">
    <property type="protein sequence ID" value="KAI9197959.1"/>
    <property type="molecule type" value="Genomic_DNA"/>
</dbReference>
<proteinExistence type="predicted"/>
<dbReference type="InterPro" id="IPR000504">
    <property type="entry name" value="RRM_dom"/>
</dbReference>
<dbReference type="Pfam" id="PF22959">
    <property type="entry name" value="Ig_NUP210_15th"/>
    <property type="match status" value="1"/>
</dbReference>
<dbReference type="GO" id="GO:0003723">
    <property type="term" value="F:RNA binding"/>
    <property type="evidence" value="ECO:0007669"/>
    <property type="project" value="UniProtKB-UniRule"/>
</dbReference>